<evidence type="ECO:0000313" key="2">
    <source>
        <dbReference type="Proteomes" id="UP000240568"/>
    </source>
</evidence>
<keyword evidence="2" id="KW-1185">Reference proteome</keyword>
<reference evidence="1 2" key="1">
    <citation type="submission" date="2017-04" db="EMBL/GenBank/DDBJ databases">
        <authorList>
            <person name="Afonso C.L."/>
            <person name="Miller P.J."/>
            <person name="Scott M.A."/>
            <person name="Spackman E."/>
            <person name="Goraichik I."/>
            <person name="Dimitrov K.M."/>
            <person name="Suarez D.L."/>
            <person name="Swayne D.E."/>
        </authorList>
    </citation>
    <scope>NUCLEOTIDE SEQUENCE [LARGE SCALE GENOMIC DNA]</scope>
</reference>
<protein>
    <submittedName>
        <fullName evidence="1">Uncharacterized protein</fullName>
    </submittedName>
</protein>
<name>A0A2H4IBM1_9CAUD</name>
<sequence length="180" mass="20809">MEQIDMFAFREAQSVTRFSEYHNPAISDDDRARTWRKAQAAFGAGPAGSPIRVETLHKQVGRVHELVIVPSEFFRAKLVQNMGEPRDADDQTYLTNLYTHTETVGAFVRDFLEYEQDMGLVGCMPLFTAATIYEIRLVMFWHLNKLETVDDWTAWLKAVSDYIDQEKCFEIHSSTELYSK</sequence>
<gene>
    <name evidence="1" type="ORF">Y3_307</name>
</gene>
<accession>A0A2H4IBM1</accession>
<dbReference type="Proteomes" id="UP000240568">
    <property type="component" value="Segment"/>
</dbReference>
<proteinExistence type="predicted"/>
<dbReference type="EMBL" id="KY984068">
    <property type="protein sequence ID" value="ARW58947.1"/>
    <property type="molecule type" value="Genomic_DNA"/>
</dbReference>
<evidence type="ECO:0000313" key="1">
    <source>
        <dbReference type="EMBL" id="ARW58947.1"/>
    </source>
</evidence>
<organism evidence="1 2">
    <name type="scientific">Erwinia phage vB_EamM_Y3</name>
    <dbReference type="NCBI Taxonomy" id="1983553"/>
    <lineage>
        <taxon>Viruses</taxon>
        <taxon>Duplodnaviria</taxon>
        <taxon>Heunggongvirae</taxon>
        <taxon>Uroviricota</taxon>
        <taxon>Caudoviricetes</taxon>
        <taxon>Sasquatchvirus</taxon>
        <taxon>Sasquatchvirus Y3</taxon>
    </lineage>
</organism>